<evidence type="ECO:0000256" key="3">
    <source>
        <dbReference type="ARBA" id="ARBA00023163"/>
    </source>
</evidence>
<comment type="caution">
    <text evidence="4">Lacks conserved residue(s) required for the propagation of feature annotation.</text>
</comment>
<dbReference type="EMBL" id="VOIH02000011">
    <property type="protein sequence ID" value="KAF3432738.1"/>
    <property type="molecule type" value="Genomic_DNA"/>
</dbReference>
<sequence length="720" mass="80143">MGEVVLISEDMEVKAWTETEKEKPESGTLIKMKKQDGCTSSGVVVSWEKFLPKMTMRVLLVEADDSTRQIISALLRKCSYRVAAVSDGLKAWEVLRGRPDNVDLILTEVDLPLISGFALLSLIMEHEICKNIPVIMMSSQDSISTVYKCMMKGAADYLVKPIRRNELNNLWQHVWRRQSATANRPQDESVAQEKVEATFENDTASNHSNGYMACVQRSKENIDKGSDAQSSCTKPEMEAESVHMEHVQESSQPIQGKFFLGDLDEANTDLGQKSLMHGSEAGGSMVGNHGDSDAEIVQTKGFKPESLRRDANMSSADCDNNDVFVNCSRNAIDLIGAFDSHPNCYRKNSSNNVTRRFDSDPQLDLSLRRSCSSSYENHVAEKRQTLGHSNASAFTRYTNKQVQPLNPTSASAFAQEKEWSTVAQNHISNISTGYSYNCDTLGTQKSVISLPTGQSNNSEIVTFCPQQRVFPVPVPAKGARFNNICTGNGSVIPSVFCSQSSQPSMLSPGSTAQQESTFLFNKFYQKNLEMSKSEQVYDSHCQNSDFAADQNMHRQEQNLDSLEDRGLISSATDQSATSSFCNGTASHLNSIGYGSACGSNSNIDQISVVRTTSDSKNEESFLTPNGNSYRSIQREAALTKFRMKRKDRCYEKKGILLTRFVMRAAKNLQSSVPELRDSLFGKYKLILLQKVMATYVRVDNVASDSWKEKDRNVLRYQKSE</sequence>
<evidence type="ECO:0000256" key="1">
    <source>
        <dbReference type="ARBA" id="ARBA00023012"/>
    </source>
</evidence>
<keyword evidence="1" id="KW-0902">Two-component regulatory system</keyword>
<dbReference type="PROSITE" id="PS50110">
    <property type="entry name" value="RESPONSE_REGULATORY"/>
    <property type="match status" value="1"/>
</dbReference>
<protein>
    <recommendedName>
        <fullName evidence="5">Response regulatory domain-containing protein</fullName>
    </recommendedName>
</protein>
<feature type="domain" description="Response regulatory" evidence="5">
    <location>
        <begin position="57"/>
        <end position="175"/>
    </location>
</feature>
<evidence type="ECO:0000256" key="2">
    <source>
        <dbReference type="ARBA" id="ARBA00023015"/>
    </source>
</evidence>
<evidence type="ECO:0000259" key="5">
    <source>
        <dbReference type="PROSITE" id="PS50110"/>
    </source>
</evidence>
<dbReference type="InterPro" id="IPR011006">
    <property type="entry name" value="CheY-like_superfamily"/>
</dbReference>
<keyword evidence="3" id="KW-0804">Transcription</keyword>
<dbReference type="GO" id="GO:0009736">
    <property type="term" value="P:cytokinin-activated signaling pathway"/>
    <property type="evidence" value="ECO:0007669"/>
    <property type="project" value="InterPro"/>
</dbReference>
<proteinExistence type="predicted"/>
<dbReference type="PANTHER" id="PTHR43874">
    <property type="entry name" value="TWO-COMPONENT RESPONSE REGULATOR"/>
    <property type="match status" value="1"/>
</dbReference>
<reference evidence="6" key="1">
    <citation type="submission" date="2020-03" db="EMBL/GenBank/DDBJ databases">
        <title>A high-quality chromosome-level genome assembly of a woody plant with both climbing and erect habits, Rhamnella rubrinervis.</title>
        <authorList>
            <person name="Lu Z."/>
            <person name="Yang Y."/>
            <person name="Zhu X."/>
            <person name="Sun Y."/>
        </authorList>
    </citation>
    <scope>NUCLEOTIDE SEQUENCE</scope>
    <source>
        <strain evidence="6">BYM</strain>
        <tissue evidence="6">Leaf</tissue>
    </source>
</reference>
<dbReference type="PANTHER" id="PTHR43874:SF220">
    <property type="entry name" value="TWO-COMPONENT RESPONSE REGULATOR-LIKE APRR5"/>
    <property type="match status" value="1"/>
</dbReference>
<dbReference type="Pfam" id="PF00072">
    <property type="entry name" value="Response_reg"/>
    <property type="match status" value="1"/>
</dbReference>
<dbReference type="OrthoDB" id="60033at2759"/>
<evidence type="ECO:0000256" key="4">
    <source>
        <dbReference type="PROSITE-ProRule" id="PRU00169"/>
    </source>
</evidence>
<dbReference type="CDD" id="cd17582">
    <property type="entry name" value="psREC_PRR"/>
    <property type="match status" value="1"/>
</dbReference>
<name>A0A8K0DRA3_9ROSA</name>
<dbReference type="SUPFAM" id="SSF52172">
    <property type="entry name" value="CheY-like"/>
    <property type="match status" value="1"/>
</dbReference>
<evidence type="ECO:0000313" key="6">
    <source>
        <dbReference type="EMBL" id="KAF3432738.1"/>
    </source>
</evidence>
<comment type="caution">
    <text evidence="6">The sequence shown here is derived from an EMBL/GenBank/DDBJ whole genome shotgun (WGS) entry which is preliminary data.</text>
</comment>
<dbReference type="SMART" id="SM00448">
    <property type="entry name" value="REC"/>
    <property type="match status" value="1"/>
</dbReference>
<keyword evidence="7" id="KW-1185">Reference proteome</keyword>
<dbReference type="InterPro" id="IPR001789">
    <property type="entry name" value="Sig_transdc_resp-reg_receiver"/>
</dbReference>
<dbReference type="GO" id="GO:0000160">
    <property type="term" value="P:phosphorelay signal transduction system"/>
    <property type="evidence" value="ECO:0007669"/>
    <property type="project" value="UniProtKB-KW"/>
</dbReference>
<dbReference type="Gene3D" id="3.40.50.2300">
    <property type="match status" value="1"/>
</dbReference>
<dbReference type="Proteomes" id="UP000796880">
    <property type="component" value="Unassembled WGS sequence"/>
</dbReference>
<gene>
    <name evidence="6" type="ORF">FNV43_RR23840</name>
</gene>
<dbReference type="AlphaFoldDB" id="A0A8K0DRA3"/>
<dbReference type="InterPro" id="IPR045279">
    <property type="entry name" value="ARR-like"/>
</dbReference>
<keyword evidence="2" id="KW-0805">Transcription regulation</keyword>
<accession>A0A8K0DRA3</accession>
<evidence type="ECO:0000313" key="7">
    <source>
        <dbReference type="Proteomes" id="UP000796880"/>
    </source>
</evidence>
<organism evidence="6 7">
    <name type="scientific">Rhamnella rubrinervis</name>
    <dbReference type="NCBI Taxonomy" id="2594499"/>
    <lineage>
        <taxon>Eukaryota</taxon>
        <taxon>Viridiplantae</taxon>
        <taxon>Streptophyta</taxon>
        <taxon>Embryophyta</taxon>
        <taxon>Tracheophyta</taxon>
        <taxon>Spermatophyta</taxon>
        <taxon>Magnoliopsida</taxon>
        <taxon>eudicotyledons</taxon>
        <taxon>Gunneridae</taxon>
        <taxon>Pentapetalae</taxon>
        <taxon>rosids</taxon>
        <taxon>fabids</taxon>
        <taxon>Rosales</taxon>
        <taxon>Rhamnaceae</taxon>
        <taxon>rhamnoid group</taxon>
        <taxon>Rhamneae</taxon>
        <taxon>Rhamnella</taxon>
    </lineage>
</organism>